<evidence type="ECO:0000313" key="1">
    <source>
        <dbReference type="EMBL" id="KPC21843.1"/>
    </source>
</evidence>
<protein>
    <submittedName>
        <fullName evidence="1">Uncharacterized protein</fullName>
    </submittedName>
</protein>
<proteinExistence type="predicted"/>
<evidence type="ECO:0000313" key="2">
    <source>
        <dbReference type="Proteomes" id="UP000037943"/>
    </source>
</evidence>
<comment type="caution">
    <text evidence="1">The sequence shown here is derived from an EMBL/GenBank/DDBJ whole genome shotgun (WGS) entry which is preliminary data.</text>
</comment>
<reference evidence="1 2" key="1">
    <citation type="submission" date="2015-10" db="EMBL/GenBank/DDBJ databases">
        <title>Comparative genomics and high-throughput reverse genetic screens identify a new phytobacterial MAMP and an Arabidopsis receptor required for immune elicitation.</title>
        <authorList>
            <person name="Mott G.A."/>
            <person name="Thakur S."/>
            <person name="Wang P.W."/>
            <person name="Desveaux D."/>
            <person name="Guttman D.S."/>
        </authorList>
    </citation>
    <scope>NUCLEOTIDE SEQUENCE [LARGE SCALE GENOMIC DNA]</scope>
    <source>
        <strain evidence="1 2">107</strain>
    </source>
</reference>
<dbReference type="Proteomes" id="UP000037943">
    <property type="component" value="Unassembled WGS sequence"/>
</dbReference>
<name>A0ABR5L1G6_PSEAV</name>
<accession>A0ABR5L1G6</accession>
<organism evidence="1 2">
    <name type="scientific">Pseudomonas amygdali pv. lachrymans</name>
    <name type="common">Pseudomonas syringae pv. lachrymans</name>
    <dbReference type="NCBI Taxonomy" id="53707"/>
    <lineage>
        <taxon>Bacteria</taxon>
        <taxon>Pseudomonadati</taxon>
        <taxon>Pseudomonadota</taxon>
        <taxon>Gammaproteobacteria</taxon>
        <taxon>Pseudomonadales</taxon>
        <taxon>Pseudomonadaceae</taxon>
        <taxon>Pseudomonas</taxon>
        <taxon>Pseudomonas amygdali</taxon>
    </lineage>
</organism>
<dbReference type="EMBL" id="LGLK01000013">
    <property type="protein sequence ID" value="KPC21843.1"/>
    <property type="molecule type" value="Genomic_DNA"/>
</dbReference>
<sequence>MTQCSAGVVTVELLGLLVYRRVLFGTGVSYLGLLHGQQP</sequence>
<keyword evidence="2" id="KW-1185">Reference proteome</keyword>
<gene>
    <name evidence="1" type="ORF">AC499_3232</name>
</gene>